<sequence>MRALLRRGAAFGLLLAAAGAAAQDFPVTAPGRAQSAPQPIDFVRPEVDPAEMGPPRVPPLHVLDRFVLPGTRVRLEWQASQGLAGEAAAPVVIVHGAEPGPVLCLVAGVHGDEINGIEIVRRAVYGLQPETLAGSVIAVPIVNVFGYSRGSRYLPDRRDLNRFFPGSRYGSIASRVAFNFFENIVRNCDALVDFHTGSFDRSNLPQLRADLTRPDVLEFTRGFGATQVLHSPGSRGMLRVAANAIGIPAVTFEVGAPLRLEKHEIDAGLDGLRHLMQRLGMTPADPEAETGEAAAEQPVFYASQWVRSDIGGLLISDVELGQRVQRGQVLGRTFDPILNREREIVAPIHGRVLGMALNQQVLPGYAVYHLGEETSEERAVEEAAIGEGEAVPEDGEGGPRPLRRVAAENGEDAAEDELEYE</sequence>
<evidence type="ECO:0000259" key="7">
    <source>
        <dbReference type="Pfam" id="PF24827"/>
    </source>
</evidence>
<reference evidence="9" key="1">
    <citation type="journal article" date="2019" name="Int. J. Syst. Evol. Microbiol.">
        <title>The Global Catalogue of Microorganisms (GCM) 10K type strain sequencing project: providing services to taxonomists for standard genome sequencing and annotation.</title>
        <authorList>
            <consortium name="The Broad Institute Genomics Platform"/>
            <consortium name="The Broad Institute Genome Sequencing Center for Infectious Disease"/>
            <person name="Wu L."/>
            <person name="Ma J."/>
        </authorList>
    </citation>
    <scope>NUCLEOTIDE SEQUENCE [LARGE SCALE GENOMIC DNA]</scope>
    <source>
        <strain evidence="9">CGMCC 1.13574</strain>
    </source>
</reference>
<organism evidence="8 9">
    <name type="scientific">Coralloluteibacterium thermophilum</name>
    <dbReference type="NCBI Taxonomy" id="2707049"/>
    <lineage>
        <taxon>Bacteria</taxon>
        <taxon>Pseudomonadati</taxon>
        <taxon>Pseudomonadota</taxon>
        <taxon>Gammaproteobacteria</taxon>
        <taxon>Lysobacterales</taxon>
        <taxon>Lysobacteraceae</taxon>
        <taxon>Coralloluteibacterium</taxon>
    </lineage>
</organism>
<gene>
    <name evidence="8" type="ORF">ACFO3Q_08700</name>
</gene>
<keyword evidence="2" id="KW-0479">Metal-binding</keyword>
<feature type="compositionally biased region" description="Acidic residues" evidence="5">
    <location>
        <begin position="409"/>
        <end position="421"/>
    </location>
</feature>
<dbReference type="InterPro" id="IPR055438">
    <property type="entry name" value="AstE_AspA_cat"/>
</dbReference>
<feature type="chain" id="PRO_5046280737" evidence="6">
    <location>
        <begin position="23"/>
        <end position="421"/>
    </location>
</feature>
<dbReference type="Proteomes" id="UP001595892">
    <property type="component" value="Unassembled WGS sequence"/>
</dbReference>
<name>A0ABV9NM01_9GAMM</name>
<dbReference type="CDD" id="cd06251">
    <property type="entry name" value="M14_ASTE_ASPA-like"/>
    <property type="match status" value="1"/>
</dbReference>
<evidence type="ECO:0000256" key="4">
    <source>
        <dbReference type="ARBA" id="ARBA00022833"/>
    </source>
</evidence>
<dbReference type="RefSeq" id="WP_377004274.1">
    <property type="nucleotide sequence ID" value="NZ_JBHSGG010000024.1"/>
</dbReference>
<protein>
    <submittedName>
        <fullName evidence="8">Succinylglutamate desuccinylase/aspartoacylase family protein</fullName>
    </submittedName>
</protein>
<evidence type="ECO:0000313" key="8">
    <source>
        <dbReference type="EMBL" id="MFC4728246.1"/>
    </source>
</evidence>
<comment type="cofactor">
    <cofactor evidence="1">
        <name>Zn(2+)</name>
        <dbReference type="ChEBI" id="CHEBI:29105"/>
    </cofactor>
</comment>
<proteinExistence type="predicted"/>
<evidence type="ECO:0000313" key="9">
    <source>
        <dbReference type="Proteomes" id="UP001595892"/>
    </source>
</evidence>
<dbReference type="EMBL" id="JBHSGG010000024">
    <property type="protein sequence ID" value="MFC4728246.1"/>
    <property type="molecule type" value="Genomic_DNA"/>
</dbReference>
<feature type="domain" description="Succinylglutamate desuccinylase/Aspartoacylase catalytic" evidence="7">
    <location>
        <begin position="99"/>
        <end position="277"/>
    </location>
</feature>
<keyword evidence="4" id="KW-0862">Zinc</keyword>
<dbReference type="Pfam" id="PF24827">
    <property type="entry name" value="AstE_AspA_cat"/>
    <property type="match status" value="1"/>
</dbReference>
<evidence type="ECO:0000256" key="5">
    <source>
        <dbReference type="SAM" id="MobiDB-lite"/>
    </source>
</evidence>
<feature type="region of interest" description="Disordered" evidence="5">
    <location>
        <begin position="377"/>
        <end position="421"/>
    </location>
</feature>
<dbReference type="InterPro" id="IPR053138">
    <property type="entry name" value="N-alpha-Ac-DABA_deacetylase"/>
</dbReference>
<evidence type="ECO:0000256" key="3">
    <source>
        <dbReference type="ARBA" id="ARBA00022801"/>
    </source>
</evidence>
<keyword evidence="6" id="KW-0732">Signal</keyword>
<dbReference type="Gene3D" id="3.40.630.10">
    <property type="entry name" value="Zn peptidases"/>
    <property type="match status" value="1"/>
</dbReference>
<evidence type="ECO:0000256" key="2">
    <source>
        <dbReference type="ARBA" id="ARBA00022723"/>
    </source>
</evidence>
<comment type="caution">
    <text evidence="8">The sequence shown here is derived from an EMBL/GenBank/DDBJ whole genome shotgun (WGS) entry which is preliminary data.</text>
</comment>
<dbReference type="PANTHER" id="PTHR37326">
    <property type="entry name" value="BLL3975 PROTEIN"/>
    <property type="match status" value="1"/>
</dbReference>
<dbReference type="PANTHER" id="PTHR37326:SF2">
    <property type="entry name" value="SUCCINYLGLUTAMATE DESUCCINYLASE_ASPARTOACYLASE FAMILY PROTEIN"/>
    <property type="match status" value="1"/>
</dbReference>
<evidence type="ECO:0000256" key="1">
    <source>
        <dbReference type="ARBA" id="ARBA00001947"/>
    </source>
</evidence>
<keyword evidence="9" id="KW-1185">Reference proteome</keyword>
<evidence type="ECO:0000256" key="6">
    <source>
        <dbReference type="SAM" id="SignalP"/>
    </source>
</evidence>
<accession>A0ABV9NM01</accession>
<dbReference type="SUPFAM" id="SSF53187">
    <property type="entry name" value="Zn-dependent exopeptidases"/>
    <property type="match status" value="1"/>
</dbReference>
<keyword evidence="3" id="KW-0378">Hydrolase</keyword>
<feature type="signal peptide" evidence="6">
    <location>
        <begin position="1"/>
        <end position="22"/>
    </location>
</feature>